<dbReference type="PROSITE" id="PS51677">
    <property type="entry name" value="NODB"/>
    <property type="match status" value="1"/>
</dbReference>
<dbReference type="GO" id="GO:0004099">
    <property type="term" value="F:chitin deacetylase activity"/>
    <property type="evidence" value="ECO:0007669"/>
    <property type="project" value="UniProtKB-EC"/>
</dbReference>
<accession>B0B0H7</accession>
<evidence type="ECO:0000256" key="5">
    <source>
        <dbReference type="ARBA" id="ARBA00022729"/>
    </source>
</evidence>
<keyword evidence="7" id="KW-0119">Carbohydrate metabolism</keyword>
<feature type="domain" description="NodB homology" evidence="10">
    <location>
        <begin position="44"/>
        <end position="229"/>
    </location>
</feature>
<reference evidence="16 17" key="2">
    <citation type="submission" date="2019-05" db="EMBL/GenBank/DDBJ databases">
        <title>Emergence of the Ug99 lineage of the wheat stem rust pathogen through somatic hybridization.</title>
        <authorList>
            <person name="Li F."/>
            <person name="Upadhyaya N.M."/>
            <person name="Sperschneider J."/>
            <person name="Matny O."/>
            <person name="Nguyen-Phuc H."/>
            <person name="Mago R."/>
            <person name="Raley C."/>
            <person name="Miller M.E."/>
            <person name="Silverstein K.A.T."/>
            <person name="Henningsen E."/>
            <person name="Hirsch C.D."/>
            <person name="Visser B."/>
            <person name="Pretorius Z.A."/>
            <person name="Steffenson B.J."/>
            <person name="Schwessinger B."/>
            <person name="Dodds P.N."/>
            <person name="Figueroa M."/>
        </authorList>
    </citation>
    <scope>NUCLEOTIDE SEQUENCE [LARGE SCALE GENOMIC DNA]</scope>
    <source>
        <strain evidence="13">21-0</strain>
        <strain evidence="12 17">Ug99</strain>
    </source>
</reference>
<dbReference type="OMA" id="WKVELAM"/>
<evidence type="ECO:0000313" key="17">
    <source>
        <dbReference type="Proteomes" id="UP000325313"/>
    </source>
</evidence>
<evidence type="ECO:0000259" key="10">
    <source>
        <dbReference type="PROSITE" id="PS51677"/>
    </source>
</evidence>
<dbReference type="AlphaFoldDB" id="B0B0H7"/>
<dbReference type="HOGENOM" id="CLU_021264_11_2_1"/>
<dbReference type="SMR" id="B0B0H7"/>
<dbReference type="SUPFAM" id="SSF88713">
    <property type="entry name" value="Glycoside hydrolase/deacetylase"/>
    <property type="match status" value="1"/>
</dbReference>
<dbReference type="EMBL" id="VSWC01000183">
    <property type="protein sequence ID" value="KAA1069550.1"/>
    <property type="molecule type" value="Genomic_DNA"/>
</dbReference>
<evidence type="ECO:0000256" key="6">
    <source>
        <dbReference type="ARBA" id="ARBA00022801"/>
    </source>
</evidence>
<dbReference type="CDD" id="cd10951">
    <property type="entry name" value="CE4_ClCDA_like"/>
    <property type="match status" value="1"/>
</dbReference>
<evidence type="ECO:0000313" key="16">
    <source>
        <dbReference type="Proteomes" id="UP000324748"/>
    </source>
</evidence>
<dbReference type="Gene3D" id="3.20.20.370">
    <property type="entry name" value="Glycoside hydrolase/deacetylase"/>
    <property type="match status" value="1"/>
</dbReference>
<evidence type="ECO:0000313" key="11">
    <source>
        <dbReference type="EMBL" id="CAJ90973.1"/>
    </source>
</evidence>
<keyword evidence="5 9" id="KW-0732">Signal</keyword>
<keyword evidence="4" id="KW-0479">Metal-binding</keyword>
<dbReference type="GO" id="GO:0005886">
    <property type="term" value="C:plasma membrane"/>
    <property type="evidence" value="ECO:0007669"/>
    <property type="project" value="UniProtKB-SubCell"/>
</dbReference>
<evidence type="ECO:0000313" key="15">
    <source>
        <dbReference type="EMBL" id="KAA1130944.1"/>
    </source>
</evidence>
<dbReference type="EMBL" id="AM260196">
    <property type="protein sequence ID" value="CAJ90973.1"/>
    <property type="molecule type" value="Genomic_DNA"/>
</dbReference>
<keyword evidence="16" id="KW-1185">Reference proteome</keyword>
<gene>
    <name evidence="11" type="primary">cda1</name>
    <name evidence="15" type="synonym">D25_2</name>
    <name evidence="12" type="synonym">D25_3</name>
    <name evidence="13" type="synonym">D25_4</name>
    <name evidence="14" type="ORF">PGT21_026425</name>
    <name evidence="13" type="ORF">PGT21_027999</name>
    <name evidence="15" type="ORF">PGTUg99_013451</name>
    <name evidence="12" type="ORF">PGTUg99_014684</name>
</gene>
<dbReference type="OrthoDB" id="2125469at2759"/>
<keyword evidence="6 11" id="KW-0378">Hydrolase</keyword>
<comment type="cofactor">
    <cofactor evidence="1">
        <name>Co(2+)</name>
        <dbReference type="ChEBI" id="CHEBI:48828"/>
    </cofactor>
</comment>
<protein>
    <submittedName>
        <fullName evidence="12">Carbohydrate esterase 4 protein</fullName>
    </submittedName>
    <submittedName>
        <fullName evidence="11">Putative chitin deacetylase</fullName>
        <ecNumber evidence="11">3.5.1.41</ecNumber>
    </submittedName>
</protein>
<evidence type="ECO:0000256" key="7">
    <source>
        <dbReference type="ARBA" id="ARBA00023277"/>
    </source>
</evidence>
<dbReference type="PANTHER" id="PTHR46471">
    <property type="entry name" value="CHITIN DEACETYLASE"/>
    <property type="match status" value="1"/>
</dbReference>
<dbReference type="Proteomes" id="UP000325313">
    <property type="component" value="Unassembled WGS sequence"/>
</dbReference>
<dbReference type="GO" id="GO:0046872">
    <property type="term" value="F:metal ion binding"/>
    <property type="evidence" value="ECO:0007669"/>
    <property type="project" value="UniProtKB-KW"/>
</dbReference>
<keyword evidence="3" id="KW-0472">Membrane</keyword>
<comment type="subcellular location">
    <subcellularLocation>
        <location evidence="2">Cell membrane</location>
        <topology evidence="2">Lipid-anchor</topology>
        <topology evidence="2">GPI-anchor</topology>
    </subcellularLocation>
</comment>
<evidence type="ECO:0000256" key="9">
    <source>
        <dbReference type="SAM" id="SignalP"/>
    </source>
</evidence>
<dbReference type="PANTHER" id="PTHR46471:SF2">
    <property type="entry name" value="CHITIN DEACETYLASE-RELATED"/>
    <property type="match status" value="1"/>
</dbReference>
<evidence type="ECO:0000256" key="2">
    <source>
        <dbReference type="ARBA" id="ARBA00004609"/>
    </source>
</evidence>
<keyword evidence="8" id="KW-0449">Lipoprotein</keyword>
<feature type="signal peptide" evidence="9">
    <location>
        <begin position="1"/>
        <end position="22"/>
    </location>
</feature>
<proteinExistence type="predicted"/>
<dbReference type="GO" id="GO:0005975">
    <property type="term" value="P:carbohydrate metabolic process"/>
    <property type="evidence" value="ECO:0007669"/>
    <property type="project" value="InterPro"/>
</dbReference>
<dbReference type="BRENDA" id="3.5.1.41">
    <property type="organism ID" value="13098"/>
</dbReference>
<dbReference type="EMBL" id="VDEP01000105">
    <property type="protein sequence ID" value="KAA1130944.1"/>
    <property type="molecule type" value="Genomic_DNA"/>
</dbReference>
<evidence type="ECO:0000256" key="4">
    <source>
        <dbReference type="ARBA" id="ARBA00022723"/>
    </source>
</evidence>
<dbReference type="InterPro" id="IPR002509">
    <property type="entry name" value="NODB_dom"/>
</dbReference>
<evidence type="ECO:0000256" key="8">
    <source>
        <dbReference type="ARBA" id="ARBA00023288"/>
    </source>
</evidence>
<evidence type="ECO:0000256" key="1">
    <source>
        <dbReference type="ARBA" id="ARBA00001941"/>
    </source>
</evidence>
<dbReference type="GO" id="GO:0098552">
    <property type="term" value="C:side of membrane"/>
    <property type="evidence" value="ECO:0007669"/>
    <property type="project" value="UniProtKB-KW"/>
</dbReference>
<feature type="chain" id="PRO_5033970970" evidence="9">
    <location>
        <begin position="23"/>
        <end position="269"/>
    </location>
</feature>
<evidence type="ECO:0000256" key="3">
    <source>
        <dbReference type="ARBA" id="ARBA00022622"/>
    </source>
</evidence>
<sequence>MNFVLQLSVLLLTIISQSFVRSSPFTTRATEVIPDPATTCSRPGLAALTYDDGPYDYENKISDYLNARHIKGTFYVNGNNYDCIYDEAIVKHLKRTFSQGHLIGSHTWSHANISSLSAAELNQQLDLVEVALIKILGVKPKFFRPPYGAFDQKSLAILKKRGYIVANWSFDSEDAVGATPEQSMASYKELSKQFPASQITLNHETYQTTAEKVTPYAVPLLQKAGYKLVHISECLGTGTKLTDLYQWVGKPSVRDASWTCNGTPAPTDN</sequence>
<dbReference type="EMBL" id="VSWC01000041">
    <property type="protein sequence ID" value="KAA1104540.1"/>
    <property type="molecule type" value="Genomic_DNA"/>
</dbReference>
<dbReference type="EC" id="3.5.1.41" evidence="11"/>
<keyword evidence="3" id="KW-0325">Glycoprotein</keyword>
<dbReference type="InterPro" id="IPR011330">
    <property type="entry name" value="Glyco_hydro/deAcase_b/a-brl"/>
</dbReference>
<reference evidence="11" key="1">
    <citation type="submission" date="2006-04" db="EMBL/GenBank/DDBJ databases">
        <title>Biochemical and molecular characterization of chitin deacetylase from Puccinia graminis f. sp. tritici.</title>
        <authorList>
            <person name="Jaszczuk B.K."/>
            <person name="El Gueddari N."/>
            <person name="Fehser S."/>
            <person name="Moerschbacher B.M."/>
            <person name="Fischer R."/>
        </authorList>
    </citation>
    <scope>NUCLEOTIDE SEQUENCE</scope>
</reference>
<dbReference type="Pfam" id="PF01522">
    <property type="entry name" value="Polysacc_deac_1"/>
    <property type="match status" value="1"/>
</dbReference>
<evidence type="ECO:0000313" key="12">
    <source>
        <dbReference type="EMBL" id="KAA1068397.1"/>
    </source>
</evidence>
<dbReference type="Proteomes" id="UP000324748">
    <property type="component" value="Unassembled WGS sequence"/>
</dbReference>
<evidence type="ECO:0000313" key="14">
    <source>
        <dbReference type="EMBL" id="KAA1104540.1"/>
    </source>
</evidence>
<organism evidence="11">
    <name type="scientific">Puccinia graminis f. sp. tritici</name>
    <dbReference type="NCBI Taxonomy" id="56615"/>
    <lineage>
        <taxon>Eukaryota</taxon>
        <taxon>Fungi</taxon>
        <taxon>Dikarya</taxon>
        <taxon>Basidiomycota</taxon>
        <taxon>Pucciniomycotina</taxon>
        <taxon>Pucciniomycetes</taxon>
        <taxon>Pucciniales</taxon>
        <taxon>Pucciniaceae</taxon>
        <taxon>Puccinia</taxon>
    </lineage>
</organism>
<dbReference type="EMBL" id="VDEP01000505">
    <property type="protein sequence ID" value="KAA1068397.1"/>
    <property type="molecule type" value="Genomic_DNA"/>
</dbReference>
<evidence type="ECO:0000313" key="13">
    <source>
        <dbReference type="EMBL" id="KAA1069550.1"/>
    </source>
</evidence>
<name>B0B0H7_PUCGR</name>
<keyword evidence="3" id="KW-0336">GPI-anchor</keyword>